<dbReference type="HOGENOM" id="CLU_146465_0_0_2"/>
<evidence type="ECO:0000313" key="5">
    <source>
        <dbReference type="EMBL" id="ADL19412.1"/>
    </source>
</evidence>
<reference evidence="5 6" key="1">
    <citation type="journal article" date="2010" name="Appl. Environ. Microbiol.">
        <title>The genome sequence of the crenarchaeon Acidilobus saccharovorans supports a new order, Acidilobales, and suggests an important ecological role in terrestrial acidic hot springs.</title>
        <authorList>
            <person name="Mardanov A.V."/>
            <person name="Svetlitchnyi V.A."/>
            <person name="Beletsky A.V."/>
            <person name="Prokofeva M.I."/>
            <person name="Bonch-Osmolovskaya E.A."/>
            <person name="Ravin N.V."/>
            <person name="Skryabin K.G."/>
        </authorList>
    </citation>
    <scope>NUCLEOTIDE SEQUENCE [LARGE SCALE GENOMIC DNA]</scope>
    <source>
        <strain evidence="6">DSM 16705 / JCM 18335 / VKM B-2471 / 345-15</strain>
    </source>
</reference>
<evidence type="ECO:0000313" key="6">
    <source>
        <dbReference type="Proteomes" id="UP000000346"/>
    </source>
</evidence>
<dbReference type="STRING" id="666510.ASAC_1007"/>
<keyword evidence="6" id="KW-1185">Reference proteome</keyword>
<proteinExistence type="inferred from homology"/>
<feature type="domain" description="Large ribosomal subunit protein uL15/eL18" evidence="4">
    <location>
        <begin position="65"/>
        <end position="98"/>
    </location>
</feature>
<dbReference type="Gene3D" id="3.100.10.10">
    <property type="match status" value="1"/>
</dbReference>
<organism evidence="5 6">
    <name type="scientific">Acidilobus saccharovorans (strain DSM 16705 / JCM 18335 / VKM B-2471 / 345-15)</name>
    <dbReference type="NCBI Taxonomy" id="666510"/>
    <lineage>
        <taxon>Archaea</taxon>
        <taxon>Thermoproteota</taxon>
        <taxon>Thermoprotei</taxon>
        <taxon>Acidilobales</taxon>
        <taxon>Acidilobaceae</taxon>
        <taxon>Acidilobus</taxon>
    </lineage>
</organism>
<evidence type="ECO:0000259" key="4">
    <source>
        <dbReference type="Pfam" id="PF00828"/>
    </source>
</evidence>
<dbReference type="FunCoup" id="D9Q274">
    <property type="interactions" value="60"/>
</dbReference>
<dbReference type="GO" id="GO:0003735">
    <property type="term" value="F:structural constituent of ribosome"/>
    <property type="evidence" value="ECO:0007669"/>
    <property type="project" value="InterPro"/>
</dbReference>
<dbReference type="Pfam" id="PF00828">
    <property type="entry name" value="Ribosomal_L27A"/>
    <property type="match status" value="1"/>
</dbReference>
<dbReference type="KEGG" id="asc:ASAC_1007"/>
<dbReference type="eggNOG" id="arCOG00780">
    <property type="taxonomic scope" value="Archaea"/>
</dbReference>
<dbReference type="InterPro" id="IPR022947">
    <property type="entry name" value="Ribosomal_eL18_arc"/>
</dbReference>
<evidence type="ECO:0000256" key="1">
    <source>
        <dbReference type="ARBA" id="ARBA00022980"/>
    </source>
</evidence>
<dbReference type="InterPro" id="IPR001196">
    <property type="entry name" value="Ribosomal_uL15_CS"/>
</dbReference>
<dbReference type="PROSITE" id="PS00475">
    <property type="entry name" value="RIBOSOMAL_L15"/>
    <property type="match status" value="1"/>
</dbReference>
<evidence type="ECO:0000256" key="2">
    <source>
        <dbReference type="ARBA" id="ARBA00023274"/>
    </source>
</evidence>
<name>D9Q274_ACIS3</name>
<sequence>MRRVVTTNETMIETLRLLRSKAREKPVWGRVAELLSRPARRRPQVNLSKINRYASDGDFIIVPGKVLGTGKLNKKVTVAAFTFSAKAAQQITSAGGRILTLRDAVNEVQDYTKVKVLV</sequence>
<accession>D9Q274</accession>
<dbReference type="NCBIfam" id="NF003079">
    <property type="entry name" value="PRK04005.1"/>
    <property type="match status" value="1"/>
</dbReference>
<evidence type="ECO:0000256" key="3">
    <source>
        <dbReference type="HAMAP-Rule" id="MF_00329"/>
    </source>
</evidence>
<dbReference type="EMBL" id="CP001742">
    <property type="protein sequence ID" value="ADL19412.1"/>
    <property type="molecule type" value="Genomic_DNA"/>
</dbReference>
<dbReference type="OrthoDB" id="11309at2157"/>
<dbReference type="SUPFAM" id="SSF52080">
    <property type="entry name" value="Ribosomal proteins L15p and L18e"/>
    <property type="match status" value="1"/>
</dbReference>
<dbReference type="GO" id="GO:0005840">
    <property type="term" value="C:ribosome"/>
    <property type="evidence" value="ECO:0007669"/>
    <property type="project" value="UniProtKB-KW"/>
</dbReference>
<dbReference type="InParanoid" id="D9Q274"/>
<dbReference type="AlphaFoldDB" id="D9Q274"/>
<dbReference type="Proteomes" id="UP000000346">
    <property type="component" value="Chromosome"/>
</dbReference>
<dbReference type="HAMAP" id="MF_00329">
    <property type="entry name" value="Ribosomal_eL18"/>
    <property type="match status" value="1"/>
</dbReference>
<gene>
    <name evidence="3" type="primary">rpl18e</name>
    <name evidence="5" type="ordered locus">ASAC_1007</name>
</gene>
<keyword evidence="1 3" id="KW-0689">Ribosomal protein</keyword>
<protein>
    <recommendedName>
        <fullName evidence="3">Large ribosomal subunit protein eL18</fullName>
    </recommendedName>
</protein>
<dbReference type="GO" id="GO:1990904">
    <property type="term" value="C:ribonucleoprotein complex"/>
    <property type="evidence" value="ECO:0007669"/>
    <property type="project" value="UniProtKB-KW"/>
</dbReference>
<keyword evidence="2 3" id="KW-0687">Ribonucleoprotein</keyword>
<dbReference type="GeneID" id="9499249"/>
<dbReference type="GO" id="GO:0006412">
    <property type="term" value="P:translation"/>
    <property type="evidence" value="ECO:0007669"/>
    <property type="project" value="UniProtKB-UniRule"/>
</dbReference>
<dbReference type="RefSeq" id="WP_013266924.1">
    <property type="nucleotide sequence ID" value="NC_014374.1"/>
</dbReference>
<dbReference type="InterPro" id="IPR021131">
    <property type="entry name" value="Ribosomal_uL15/eL18"/>
</dbReference>
<dbReference type="InterPro" id="IPR036227">
    <property type="entry name" value="Ribosomal_uL15/eL18_sf"/>
</dbReference>
<comment type="similarity">
    <text evidence="3">Belongs to the eukaryotic ribosomal protein eL18 family.</text>
</comment>